<proteinExistence type="predicted"/>
<comment type="caution">
    <text evidence="2">The sequence shown here is derived from an EMBL/GenBank/DDBJ whole genome shotgun (WGS) entry which is preliminary data.</text>
</comment>
<sequence>MVREAERHGEHREQINGGDDQGFAQASDSLLDIAGDQVAVVVHGQAEGKADTIGLVEGVRVGVIQPLAPGRLEENLHGLGFSVPAGFEPLAVDDRELSGPGLGVPIEYGGGSVGGIVVVNDDFHGLVTLGEEGIEACRDALFLVPGRDEDGDQRAGFQGFRACAPAHPEGVDGREAEGEEGDGQAEPGQIRDDSRKDHPPILSSSLPA</sequence>
<feature type="compositionally biased region" description="Basic and acidic residues" evidence="1">
    <location>
        <begin position="189"/>
        <end position="199"/>
    </location>
</feature>
<feature type="compositionally biased region" description="Basic and acidic residues" evidence="1">
    <location>
        <begin position="1"/>
        <end position="14"/>
    </location>
</feature>
<dbReference type="EMBL" id="VSSQ01000010">
    <property type="protein sequence ID" value="MPL59863.1"/>
    <property type="molecule type" value="Genomic_DNA"/>
</dbReference>
<evidence type="ECO:0000313" key="2">
    <source>
        <dbReference type="EMBL" id="MPL59863.1"/>
    </source>
</evidence>
<organism evidence="2">
    <name type="scientific">bioreactor metagenome</name>
    <dbReference type="NCBI Taxonomy" id="1076179"/>
    <lineage>
        <taxon>unclassified sequences</taxon>
        <taxon>metagenomes</taxon>
        <taxon>ecological metagenomes</taxon>
    </lineage>
</organism>
<accession>A0A644SZ08</accession>
<protein>
    <submittedName>
        <fullName evidence="2">Uncharacterized protein</fullName>
    </submittedName>
</protein>
<gene>
    <name evidence="2" type="ORF">SDC9_05419</name>
</gene>
<name>A0A644SZ08_9ZZZZ</name>
<evidence type="ECO:0000256" key="1">
    <source>
        <dbReference type="SAM" id="MobiDB-lite"/>
    </source>
</evidence>
<reference evidence="2" key="1">
    <citation type="submission" date="2019-08" db="EMBL/GenBank/DDBJ databases">
        <authorList>
            <person name="Kucharzyk K."/>
            <person name="Murdoch R.W."/>
            <person name="Higgins S."/>
            <person name="Loffler F."/>
        </authorList>
    </citation>
    <scope>NUCLEOTIDE SEQUENCE</scope>
</reference>
<dbReference type="AlphaFoldDB" id="A0A644SZ08"/>
<feature type="region of interest" description="Disordered" evidence="1">
    <location>
        <begin position="1"/>
        <end position="21"/>
    </location>
</feature>
<feature type="region of interest" description="Disordered" evidence="1">
    <location>
        <begin position="161"/>
        <end position="208"/>
    </location>
</feature>